<reference evidence="2" key="1">
    <citation type="submission" date="2015-09" db="EMBL/GenBank/DDBJ databases">
        <authorList>
            <consortium name="Pathogen Informatics"/>
        </authorList>
    </citation>
    <scope>NUCLEOTIDE SEQUENCE [LARGE SCALE GENOMIC DNA]</scope>
    <source>
        <strain evidence="2">Lake Konstanz</strain>
    </source>
</reference>
<dbReference type="VEuPathDB" id="TriTrypDB:BSAL_27270"/>
<evidence type="ECO:0000313" key="2">
    <source>
        <dbReference type="Proteomes" id="UP000051952"/>
    </source>
</evidence>
<accession>A0A0S4KKK6</accession>
<sequence length="374" mass="42825">MIQYSNYHWHYNFPQGMEAPRRVNRFKEAPFTRLKTNTHRYQGVWVDLEMATAYRVALAPQLEKLALGRQVPSTPLAEAVADFEKYAPLLEESKVKEAWIAKVAQLGGLQRSSEGVQQLWNQHLEGQYGVTAAAAASPSLPVVLGVLFSYAASGNAEWKPFFQRCLKSGWNMTPHFPVSLWNELLQASGMLGDELGVILLLEEMLDVHADIEHLDSMCFLKALNAVEGQESYNYVKKYLFHVSEAKAKQLSRAYTTLRKQSESIGLKDNDKMFYHVLWHNSIRQPQSFSPRQQYFDYTPSANLNVAHNSNAKIETILKDKIERWKAEGVVPADYEHTDKVYDKSAAYKNIIRKEKWKKWPKIVKDARHGYTGDP</sequence>
<evidence type="ECO:0000313" key="1">
    <source>
        <dbReference type="EMBL" id="CUI15127.1"/>
    </source>
</evidence>
<name>A0A0S4KKK6_BODSA</name>
<dbReference type="AlphaFoldDB" id="A0A0S4KKK6"/>
<keyword evidence="2" id="KW-1185">Reference proteome</keyword>
<dbReference type="OMA" id="DYVHEDR"/>
<organism evidence="1 2">
    <name type="scientific">Bodo saltans</name>
    <name type="common">Flagellated protozoan</name>
    <dbReference type="NCBI Taxonomy" id="75058"/>
    <lineage>
        <taxon>Eukaryota</taxon>
        <taxon>Discoba</taxon>
        <taxon>Euglenozoa</taxon>
        <taxon>Kinetoplastea</taxon>
        <taxon>Metakinetoplastina</taxon>
        <taxon>Eubodonida</taxon>
        <taxon>Bodonidae</taxon>
        <taxon>Bodo</taxon>
    </lineage>
</organism>
<dbReference type="OrthoDB" id="241322at2759"/>
<dbReference type="Proteomes" id="UP000051952">
    <property type="component" value="Unassembled WGS sequence"/>
</dbReference>
<gene>
    <name evidence="1" type="ORF">BSAL_27270</name>
</gene>
<protein>
    <submittedName>
        <fullName evidence="1">Uncharacterized protein</fullName>
    </submittedName>
</protein>
<dbReference type="EMBL" id="CYKH01001840">
    <property type="protein sequence ID" value="CUI15127.1"/>
    <property type="molecule type" value="Genomic_DNA"/>
</dbReference>
<proteinExistence type="predicted"/>